<dbReference type="InterPro" id="IPR018087">
    <property type="entry name" value="Glyco_hydro_5_CS"/>
</dbReference>
<organism evidence="7">
    <name type="scientific">Thiothrix fructosivorans</name>
    <dbReference type="NCBI Taxonomy" id="111770"/>
    <lineage>
        <taxon>Bacteria</taxon>
        <taxon>Pseudomonadati</taxon>
        <taxon>Pseudomonadota</taxon>
        <taxon>Gammaproteobacteria</taxon>
        <taxon>Thiotrichales</taxon>
        <taxon>Thiotrichaceae</taxon>
        <taxon>Thiothrix</taxon>
    </lineage>
</organism>
<feature type="domain" description="Glycoside hydrolase family 5" evidence="5">
    <location>
        <begin position="30"/>
        <end position="306"/>
    </location>
</feature>
<evidence type="ECO:0000256" key="2">
    <source>
        <dbReference type="ARBA" id="ARBA00023295"/>
    </source>
</evidence>
<dbReference type="Pfam" id="PF00150">
    <property type="entry name" value="Cellulase"/>
    <property type="match status" value="1"/>
</dbReference>
<feature type="signal peptide" evidence="4">
    <location>
        <begin position="1"/>
        <end position="19"/>
    </location>
</feature>
<feature type="chain" id="PRO_5032924854" evidence="4">
    <location>
        <begin position="20"/>
        <end position="583"/>
    </location>
</feature>
<dbReference type="AlphaFoldDB" id="A0A8B0SNB4"/>
<reference evidence="7" key="2">
    <citation type="submission" date="2021-04" db="EMBL/GenBank/DDBJ databases">
        <title>Complete Genome and methylome analysis of Thiothrix fructosivorans ATCC 49748.</title>
        <authorList>
            <person name="Fomenkov A."/>
            <person name="Sun L."/>
            <person name="Vincze T."/>
            <person name="Grabovich M.Y."/>
            <person name="Roberts R.J."/>
        </authorList>
    </citation>
    <scope>NUCLEOTIDE SEQUENCE</scope>
    <source>
        <strain evidence="7">ATCC 49748</strain>
    </source>
</reference>
<evidence type="ECO:0000313" key="8">
    <source>
        <dbReference type="Proteomes" id="UP000664466"/>
    </source>
</evidence>
<dbReference type="GO" id="GO:0004553">
    <property type="term" value="F:hydrolase activity, hydrolyzing O-glycosyl compounds"/>
    <property type="evidence" value="ECO:0007669"/>
    <property type="project" value="InterPro"/>
</dbReference>
<evidence type="ECO:0000256" key="3">
    <source>
        <dbReference type="RuleBase" id="RU361153"/>
    </source>
</evidence>
<dbReference type="Proteomes" id="UP000664466">
    <property type="component" value="Unassembled WGS sequence"/>
</dbReference>
<reference evidence="6 8" key="1">
    <citation type="submission" date="2021-03" db="EMBL/GenBank/DDBJ databases">
        <title>Draft genome and methylome analysis of Thiotrix fructosivoruns ATCC 49748.</title>
        <authorList>
            <person name="Fomenkov A."/>
            <person name="Grabovich M.Y."/>
            <person name="Roberts R.J."/>
        </authorList>
    </citation>
    <scope>NUCLEOTIDE SEQUENCE [LARGE SCALE GENOMIC DNA]</scope>
    <source>
        <strain evidence="6 8">ATCC 49748</strain>
    </source>
</reference>
<dbReference type="InterPro" id="IPR051923">
    <property type="entry name" value="Glycosyl_Hydrolase_39"/>
</dbReference>
<dbReference type="RefSeq" id="WP_207249681.1">
    <property type="nucleotide sequence ID" value="NZ_JAFMPM010000006.1"/>
</dbReference>
<dbReference type="SUPFAM" id="SSF51445">
    <property type="entry name" value="(Trans)glycosidases"/>
    <property type="match status" value="1"/>
</dbReference>
<dbReference type="EMBL" id="CP072748">
    <property type="protein sequence ID" value="QTX12531.1"/>
    <property type="molecule type" value="Genomic_DNA"/>
</dbReference>
<accession>A0A8B0SNB4</accession>
<protein>
    <submittedName>
        <fullName evidence="7">Cellulase family glycosylhydrolase</fullName>
    </submittedName>
</protein>
<dbReference type="InterPro" id="IPR001547">
    <property type="entry name" value="Glyco_hydro_5"/>
</dbReference>
<keyword evidence="2 3" id="KW-0326">Glycosidase</keyword>
<evidence type="ECO:0000259" key="5">
    <source>
        <dbReference type="Pfam" id="PF00150"/>
    </source>
</evidence>
<dbReference type="Gene3D" id="2.60.40.10">
    <property type="entry name" value="Immunoglobulins"/>
    <property type="match status" value="1"/>
</dbReference>
<name>A0A8B0SNB4_9GAMM</name>
<dbReference type="GO" id="GO:0000272">
    <property type="term" value="P:polysaccharide catabolic process"/>
    <property type="evidence" value="ECO:0007669"/>
    <property type="project" value="InterPro"/>
</dbReference>
<keyword evidence="8" id="KW-1185">Reference proteome</keyword>
<dbReference type="PANTHER" id="PTHR12631">
    <property type="entry name" value="ALPHA-L-IDURONIDASE"/>
    <property type="match status" value="1"/>
</dbReference>
<dbReference type="InterPro" id="IPR013783">
    <property type="entry name" value="Ig-like_fold"/>
</dbReference>
<keyword evidence="1 3" id="KW-0378">Hydrolase</keyword>
<evidence type="ECO:0000313" key="6">
    <source>
        <dbReference type="EMBL" id="MBO0611959.1"/>
    </source>
</evidence>
<dbReference type="Gene3D" id="3.20.20.80">
    <property type="entry name" value="Glycosidases"/>
    <property type="match status" value="1"/>
</dbReference>
<evidence type="ECO:0000313" key="7">
    <source>
        <dbReference type="EMBL" id="QTX12531.1"/>
    </source>
</evidence>
<dbReference type="EMBL" id="JAFMPM010000006">
    <property type="protein sequence ID" value="MBO0611959.1"/>
    <property type="molecule type" value="Genomic_DNA"/>
</dbReference>
<keyword evidence="4" id="KW-0732">Signal</keyword>
<gene>
    <name evidence="7" type="ORF">J1836_009500</name>
    <name evidence="6" type="ORF">J1836_03325</name>
</gene>
<comment type="similarity">
    <text evidence="3">Belongs to the glycosyl hydrolase 5 (cellulase A) family.</text>
</comment>
<dbReference type="InterPro" id="IPR017853">
    <property type="entry name" value="GH"/>
</dbReference>
<dbReference type="PANTHER" id="PTHR12631:SF10">
    <property type="entry name" value="BETA-XYLOSIDASE-LIKE PROTEIN-RELATED"/>
    <property type="match status" value="1"/>
</dbReference>
<evidence type="ECO:0000256" key="4">
    <source>
        <dbReference type="SAM" id="SignalP"/>
    </source>
</evidence>
<proteinExistence type="inferred from homology"/>
<dbReference type="PROSITE" id="PS00659">
    <property type="entry name" value="GLYCOSYL_HYDROL_F5"/>
    <property type="match status" value="1"/>
</dbReference>
<sequence>MLKILCILLVATLPALVSADSVITPNAAASTNVQLFGVHSRGIETAKYASKIKEIGAKVVRLPITWHLMEEAGAGQTAQWFWNELDADIAAIEKAGAKPILQMSQTPCWASSDPMKRCQDANYDGYLKYPPTDVNNYGKAFARLAQRYKGRVLAYEIWNEPNFTGNWLPYRARPLASNDNYGSFIDLAAAAHYTNLVKATYSRLKAADPSAKVLAGSIAGGDVAYVQAMYKAGIKGYFDALAIHPYTDVYPNGKDSFGPDECPVGVREPKFWCFQVGVESIRKAMLAAGDDKQIWFTEFGFDSNTDWNGSGAVGQATHLDRAIALIKKWTFVPVACWYELVDRNSTVNEREYQFGLFDSKLNIKPAGKKFKELMSGTNNKPVLLSPIGNTATNIPFFSWQSVLGASQYTLWVNEYATPNVPGKINKTYTPKTANCTSNGLCTVTPNVVFSKANAEWWVTAKLSSGSFLSDTGAFTVTVSVLSPQLLKPTGSNNVKQPVYQWKPALGAERYYLWVNQYGGSTATDDLAGVVKIELTSKAASCTTALCQYKPTVKLASGGAEWWVTAITKTGERAVSQGMYFSVK</sequence>
<evidence type="ECO:0000256" key="1">
    <source>
        <dbReference type="ARBA" id="ARBA00022801"/>
    </source>
</evidence>